<keyword evidence="5" id="KW-0680">Restriction system</keyword>
<keyword evidence="3" id="KW-0808">Transferase</keyword>
<sequence>CRDFDYVCANPPYIGEKGHKELFRSTIELYPYWKEYYLGKMDYLYWFIILGLSKLKEGGRLGFITTAYWPTADGAAKLRKYILGNAVILEVIDLGETKVFEGALGQHNMIFTLERCSDAQKRKENRIKVARVKREFEGKSIKEIVEKLLAHLETYINGESYTDEYIDIFPSPVRQGDLSEEAWYLVRSPELDNILRKVNKTGQQIGKFLHVGCGVLTNRDAVSAENIKRLSQLEISKSNIKVGDGVFVLTMEEYKALNLLPK</sequence>
<name>X1J7Q6_9ZZZZ</name>
<proteinExistence type="predicted"/>
<dbReference type="PANTHER" id="PTHR33841">
    <property type="entry name" value="DNA METHYLTRANSFERASE YEEA-RELATED"/>
    <property type="match status" value="1"/>
</dbReference>
<accession>X1J7Q6</accession>
<dbReference type="GO" id="GO:0003677">
    <property type="term" value="F:DNA binding"/>
    <property type="evidence" value="ECO:0007669"/>
    <property type="project" value="UniProtKB-KW"/>
</dbReference>
<dbReference type="AlphaFoldDB" id="X1J7Q6"/>
<dbReference type="EC" id="2.1.1.72" evidence="1"/>
<feature type="domain" description="Type II methyltransferase M.TaqI-like" evidence="8">
    <location>
        <begin position="3"/>
        <end position="100"/>
    </location>
</feature>
<dbReference type="PRINTS" id="PR00507">
    <property type="entry name" value="N12N6MTFRASE"/>
</dbReference>
<protein>
    <recommendedName>
        <fullName evidence="1">site-specific DNA-methyltransferase (adenine-specific)</fullName>
        <ecNumber evidence="1">2.1.1.72</ecNumber>
    </recommendedName>
</protein>
<feature type="non-terminal residue" evidence="9">
    <location>
        <position position="262"/>
    </location>
</feature>
<evidence type="ECO:0000259" key="8">
    <source>
        <dbReference type="Pfam" id="PF07669"/>
    </source>
</evidence>
<keyword evidence="2" id="KW-0489">Methyltransferase</keyword>
<reference evidence="9" key="1">
    <citation type="journal article" date="2014" name="Front. Microbiol.">
        <title>High frequency of phylogenetically diverse reductive dehalogenase-homologous genes in deep subseafloor sedimentary metagenomes.</title>
        <authorList>
            <person name="Kawai M."/>
            <person name="Futagami T."/>
            <person name="Toyoda A."/>
            <person name="Takaki Y."/>
            <person name="Nishi S."/>
            <person name="Hori S."/>
            <person name="Arai W."/>
            <person name="Tsubouchi T."/>
            <person name="Morono Y."/>
            <person name="Uchiyama I."/>
            <person name="Ito T."/>
            <person name="Fujiyama A."/>
            <person name="Inagaki F."/>
            <person name="Takami H."/>
        </authorList>
    </citation>
    <scope>NUCLEOTIDE SEQUENCE</scope>
    <source>
        <strain evidence="9">Expedition CK06-06</strain>
    </source>
</reference>
<dbReference type="EMBL" id="BARU01031979">
    <property type="protein sequence ID" value="GAH65803.1"/>
    <property type="molecule type" value="Genomic_DNA"/>
</dbReference>
<organism evidence="9">
    <name type="scientific">marine sediment metagenome</name>
    <dbReference type="NCBI Taxonomy" id="412755"/>
    <lineage>
        <taxon>unclassified sequences</taxon>
        <taxon>metagenomes</taxon>
        <taxon>ecological metagenomes</taxon>
    </lineage>
</organism>
<dbReference type="InterPro" id="IPR029063">
    <property type="entry name" value="SAM-dependent_MTases_sf"/>
</dbReference>
<comment type="caution">
    <text evidence="9">The sequence shown here is derived from an EMBL/GenBank/DDBJ whole genome shotgun (WGS) entry which is preliminary data.</text>
</comment>
<dbReference type="GO" id="GO:0032259">
    <property type="term" value="P:methylation"/>
    <property type="evidence" value="ECO:0007669"/>
    <property type="project" value="UniProtKB-KW"/>
</dbReference>
<evidence type="ECO:0000256" key="3">
    <source>
        <dbReference type="ARBA" id="ARBA00022679"/>
    </source>
</evidence>
<dbReference type="PANTHER" id="PTHR33841:SF6">
    <property type="entry name" value="TYPE II METHYLTRANSFERASE M.HINDII"/>
    <property type="match status" value="1"/>
</dbReference>
<evidence type="ECO:0000256" key="5">
    <source>
        <dbReference type="ARBA" id="ARBA00022747"/>
    </source>
</evidence>
<dbReference type="InterPro" id="IPR050953">
    <property type="entry name" value="N4_N6_ade-DNA_methylase"/>
</dbReference>
<comment type="catalytic activity">
    <reaction evidence="7">
        <text>a 2'-deoxyadenosine in DNA + S-adenosyl-L-methionine = an N(6)-methyl-2'-deoxyadenosine in DNA + S-adenosyl-L-homocysteine + H(+)</text>
        <dbReference type="Rhea" id="RHEA:15197"/>
        <dbReference type="Rhea" id="RHEA-COMP:12418"/>
        <dbReference type="Rhea" id="RHEA-COMP:12419"/>
        <dbReference type="ChEBI" id="CHEBI:15378"/>
        <dbReference type="ChEBI" id="CHEBI:57856"/>
        <dbReference type="ChEBI" id="CHEBI:59789"/>
        <dbReference type="ChEBI" id="CHEBI:90615"/>
        <dbReference type="ChEBI" id="CHEBI:90616"/>
        <dbReference type="EC" id="2.1.1.72"/>
    </reaction>
</comment>
<gene>
    <name evidence="9" type="ORF">S03H2_50502</name>
</gene>
<evidence type="ECO:0000256" key="4">
    <source>
        <dbReference type="ARBA" id="ARBA00022691"/>
    </source>
</evidence>
<dbReference type="Pfam" id="PF07669">
    <property type="entry name" value="Eco57I"/>
    <property type="match status" value="1"/>
</dbReference>
<dbReference type="GO" id="GO:0009307">
    <property type="term" value="P:DNA restriction-modification system"/>
    <property type="evidence" value="ECO:0007669"/>
    <property type="project" value="UniProtKB-KW"/>
</dbReference>
<keyword evidence="4" id="KW-0949">S-adenosyl-L-methionine</keyword>
<dbReference type="GO" id="GO:0009007">
    <property type="term" value="F:site-specific DNA-methyltransferase (adenine-specific) activity"/>
    <property type="evidence" value="ECO:0007669"/>
    <property type="project" value="UniProtKB-EC"/>
</dbReference>
<evidence type="ECO:0000256" key="6">
    <source>
        <dbReference type="ARBA" id="ARBA00023125"/>
    </source>
</evidence>
<feature type="non-terminal residue" evidence="9">
    <location>
        <position position="1"/>
    </location>
</feature>
<evidence type="ECO:0000313" key="9">
    <source>
        <dbReference type="EMBL" id="GAH65803.1"/>
    </source>
</evidence>
<dbReference type="SUPFAM" id="SSF53335">
    <property type="entry name" value="S-adenosyl-L-methionine-dependent methyltransferases"/>
    <property type="match status" value="1"/>
</dbReference>
<evidence type="ECO:0000256" key="2">
    <source>
        <dbReference type="ARBA" id="ARBA00022603"/>
    </source>
</evidence>
<keyword evidence="6" id="KW-0238">DNA-binding</keyword>
<dbReference type="InterPro" id="IPR011639">
    <property type="entry name" value="MethylTrfase_TaqI-like_dom"/>
</dbReference>
<dbReference type="Gene3D" id="3.40.50.150">
    <property type="entry name" value="Vaccinia Virus protein VP39"/>
    <property type="match status" value="1"/>
</dbReference>
<evidence type="ECO:0000256" key="1">
    <source>
        <dbReference type="ARBA" id="ARBA00011900"/>
    </source>
</evidence>
<evidence type="ECO:0000256" key="7">
    <source>
        <dbReference type="ARBA" id="ARBA00047942"/>
    </source>
</evidence>